<dbReference type="Proteomes" id="UP000318825">
    <property type="component" value="Unassembled WGS sequence"/>
</dbReference>
<dbReference type="InterPro" id="IPR032710">
    <property type="entry name" value="NTF2-like_dom_sf"/>
</dbReference>
<dbReference type="Pfam" id="PF04280">
    <property type="entry name" value="Tim44"/>
    <property type="match status" value="1"/>
</dbReference>
<feature type="signal peptide" evidence="3">
    <location>
        <begin position="1"/>
        <end position="33"/>
    </location>
</feature>
<evidence type="ECO:0000313" key="5">
    <source>
        <dbReference type="EMBL" id="GEC14801.1"/>
    </source>
</evidence>
<dbReference type="AlphaFoldDB" id="A0A4Y3W9Q1"/>
<gene>
    <name evidence="5" type="ORF">NWI01_06930</name>
</gene>
<evidence type="ECO:0000256" key="1">
    <source>
        <dbReference type="SAM" id="MobiDB-lite"/>
    </source>
</evidence>
<feature type="chain" id="PRO_5021273441" evidence="3">
    <location>
        <begin position="34"/>
        <end position="312"/>
    </location>
</feature>
<dbReference type="OrthoDB" id="9780873at2"/>
<protein>
    <submittedName>
        <fullName evidence="5">Membrane protein</fullName>
    </submittedName>
</protein>
<dbReference type="PANTHER" id="PTHR41542:SF1">
    <property type="entry name" value="BLL5807 PROTEIN"/>
    <property type="match status" value="1"/>
</dbReference>
<feature type="compositionally biased region" description="Low complexity" evidence="1">
    <location>
        <begin position="72"/>
        <end position="81"/>
    </location>
</feature>
<feature type="transmembrane region" description="Helical" evidence="2">
    <location>
        <begin position="124"/>
        <end position="145"/>
    </location>
</feature>
<reference evidence="5 6" key="1">
    <citation type="submission" date="2019-06" db="EMBL/GenBank/DDBJ databases">
        <title>Whole genome shotgun sequence of Nitrobacter winogradskyi NBRC 14297.</title>
        <authorList>
            <person name="Hosoyama A."/>
            <person name="Uohara A."/>
            <person name="Ohji S."/>
            <person name="Ichikawa N."/>
        </authorList>
    </citation>
    <scope>NUCLEOTIDE SEQUENCE [LARGE SCALE GENOMIC DNA]</scope>
    <source>
        <strain evidence="5 6">NBRC 14297</strain>
    </source>
</reference>
<evidence type="ECO:0000313" key="6">
    <source>
        <dbReference type="Proteomes" id="UP000318825"/>
    </source>
</evidence>
<dbReference type="SUPFAM" id="SSF54427">
    <property type="entry name" value="NTF2-like"/>
    <property type="match status" value="1"/>
</dbReference>
<keyword evidence="3" id="KW-0732">Signal</keyword>
<feature type="region of interest" description="Disordered" evidence="1">
    <location>
        <begin position="42"/>
        <end position="81"/>
    </location>
</feature>
<comment type="caution">
    <text evidence="5">The sequence shown here is derived from an EMBL/GenBank/DDBJ whole genome shotgun (WGS) entry which is preliminary data.</text>
</comment>
<feature type="compositionally biased region" description="Low complexity" evidence="1">
    <location>
        <begin position="46"/>
        <end position="62"/>
    </location>
</feature>
<organism evidence="5 6">
    <name type="scientific">Nitrobacter winogradskyi</name>
    <name type="common">Nitrobacter agilis</name>
    <dbReference type="NCBI Taxonomy" id="913"/>
    <lineage>
        <taxon>Bacteria</taxon>
        <taxon>Pseudomonadati</taxon>
        <taxon>Pseudomonadota</taxon>
        <taxon>Alphaproteobacteria</taxon>
        <taxon>Hyphomicrobiales</taxon>
        <taxon>Nitrobacteraceae</taxon>
        <taxon>Nitrobacter</taxon>
    </lineage>
</organism>
<proteinExistence type="predicted"/>
<dbReference type="SMART" id="SM00978">
    <property type="entry name" value="Tim44"/>
    <property type="match status" value="1"/>
</dbReference>
<dbReference type="PANTHER" id="PTHR41542">
    <property type="entry name" value="BLL5807 PROTEIN"/>
    <property type="match status" value="1"/>
</dbReference>
<accession>A0A4Y3W9Q1</accession>
<dbReference type="Gene3D" id="3.10.450.240">
    <property type="match status" value="1"/>
</dbReference>
<keyword evidence="2" id="KW-0472">Membrane</keyword>
<feature type="domain" description="Tim44-like" evidence="4">
    <location>
        <begin position="168"/>
        <end position="311"/>
    </location>
</feature>
<sequence length="312" mass="32727">MKLAKRASGLMKAFAVVLSLALPLMFAVSTADARIGGGKSMGSRGSHTFSAPPATSTAPNAARPFDRTMSQPGRPAAGAAAAGRSARPGMGMLGGLAAGFLGAGLLGMLFGGGLFGGLEGLSSIIGLVLQVGLIYLLVRFAMSWWQRRNAPAYAGPTPGPAAQTNARSGLGFGSMSNAAPLEITPSDYETFERLLGDIQAAWSKEEVNTLHTLATPEMVSYFTEDLRANEARGVVNTVSDVKLLQGDLAEAWREGVTDYATVALRYSLIDKTTERASGRIVDGGDQPQEAAEIWTFARRDGGKWELSAIQQT</sequence>
<dbReference type="InterPro" id="IPR007379">
    <property type="entry name" value="Tim44-like_dom"/>
</dbReference>
<dbReference type="RefSeq" id="WP_141382553.1">
    <property type="nucleotide sequence ID" value="NZ_BJNF01000016.1"/>
</dbReference>
<keyword evidence="2" id="KW-1133">Transmembrane helix</keyword>
<evidence type="ECO:0000259" key="4">
    <source>
        <dbReference type="SMART" id="SM00978"/>
    </source>
</evidence>
<dbReference type="EMBL" id="BJNF01000016">
    <property type="protein sequence ID" value="GEC14801.1"/>
    <property type="molecule type" value="Genomic_DNA"/>
</dbReference>
<evidence type="ECO:0000256" key="2">
    <source>
        <dbReference type="SAM" id="Phobius"/>
    </source>
</evidence>
<keyword evidence="2" id="KW-0812">Transmembrane</keyword>
<feature type="transmembrane region" description="Helical" evidence="2">
    <location>
        <begin position="93"/>
        <end position="117"/>
    </location>
</feature>
<name>A0A4Y3W9Q1_NITWI</name>
<evidence type="ECO:0000256" key="3">
    <source>
        <dbReference type="SAM" id="SignalP"/>
    </source>
</evidence>